<proteinExistence type="predicted"/>
<keyword evidence="2" id="KW-0472">Membrane</keyword>
<organism evidence="3 4">
    <name type="scientific">Tripterygium wilfordii</name>
    <name type="common">Thunder God vine</name>
    <dbReference type="NCBI Taxonomy" id="458696"/>
    <lineage>
        <taxon>Eukaryota</taxon>
        <taxon>Viridiplantae</taxon>
        <taxon>Streptophyta</taxon>
        <taxon>Embryophyta</taxon>
        <taxon>Tracheophyta</taxon>
        <taxon>Spermatophyta</taxon>
        <taxon>Magnoliopsida</taxon>
        <taxon>eudicotyledons</taxon>
        <taxon>Gunneridae</taxon>
        <taxon>Pentapetalae</taxon>
        <taxon>rosids</taxon>
        <taxon>fabids</taxon>
        <taxon>Celastrales</taxon>
        <taxon>Celastraceae</taxon>
        <taxon>Tripterygium</taxon>
    </lineage>
</organism>
<keyword evidence="2" id="KW-1133">Transmembrane helix</keyword>
<dbReference type="Proteomes" id="UP000593562">
    <property type="component" value="Unassembled WGS sequence"/>
</dbReference>
<feature type="transmembrane region" description="Helical" evidence="2">
    <location>
        <begin position="51"/>
        <end position="73"/>
    </location>
</feature>
<keyword evidence="2" id="KW-0812">Transmembrane</keyword>
<feature type="transmembrane region" description="Helical" evidence="2">
    <location>
        <begin position="12"/>
        <end position="31"/>
    </location>
</feature>
<dbReference type="InParanoid" id="A0A7J7DUD3"/>
<feature type="region of interest" description="Disordered" evidence="1">
    <location>
        <begin position="164"/>
        <end position="183"/>
    </location>
</feature>
<dbReference type="OrthoDB" id="675882at2759"/>
<feature type="transmembrane region" description="Helical" evidence="2">
    <location>
        <begin position="126"/>
        <end position="147"/>
    </location>
</feature>
<dbReference type="FunCoup" id="A0A7J7DUD3">
    <property type="interactions" value="127"/>
</dbReference>
<gene>
    <name evidence="3" type="ORF">HS088_TW03G00240</name>
</gene>
<protein>
    <recommendedName>
        <fullName evidence="5">AWPM-19-like family protein</fullName>
    </recommendedName>
</protein>
<evidence type="ECO:0008006" key="5">
    <source>
        <dbReference type="Google" id="ProtNLM"/>
    </source>
</evidence>
<dbReference type="InterPro" id="IPR008390">
    <property type="entry name" value="AWPM-19"/>
</dbReference>
<evidence type="ECO:0000313" key="4">
    <source>
        <dbReference type="Proteomes" id="UP000593562"/>
    </source>
</evidence>
<dbReference type="Pfam" id="PF05512">
    <property type="entry name" value="AWPM-19"/>
    <property type="match status" value="1"/>
</dbReference>
<accession>A0A7J7DUD3</accession>
<dbReference type="AlphaFoldDB" id="A0A7J7DUD3"/>
<comment type="caution">
    <text evidence="3">The sequence shown here is derived from an EMBL/GenBank/DDBJ whole genome shotgun (WGS) entry which is preliminary data.</text>
</comment>
<feature type="transmembrane region" description="Helical" evidence="2">
    <location>
        <begin position="85"/>
        <end position="106"/>
    </location>
</feature>
<sequence length="183" mass="19749">MAVGRDGRDFMGLLLAVNLVVYLIILGLAGWSHDKYIDGEQNHPHLGGNTSTNFVLLFALIAGVTGACSVITGIMHLHAWRSDSLAGASSLGIISWALTTLAFGLVCKEIILGGHRGKRLQTLEAFIIIAMASQLLYVGVLHAGMFYSRYGPYYRSYNNNHGGSSGVVETSYEPQKTDTETIT</sequence>
<keyword evidence="4" id="KW-1185">Reference proteome</keyword>
<name>A0A7J7DUD3_TRIWF</name>
<dbReference type="PANTHER" id="PTHR33294:SF8">
    <property type="entry name" value="OS02G0731500 PROTEIN"/>
    <property type="match status" value="1"/>
</dbReference>
<dbReference type="EMBL" id="JAAARO010000003">
    <property type="protein sequence ID" value="KAF5749913.1"/>
    <property type="molecule type" value="Genomic_DNA"/>
</dbReference>
<evidence type="ECO:0000256" key="1">
    <source>
        <dbReference type="SAM" id="MobiDB-lite"/>
    </source>
</evidence>
<dbReference type="PANTHER" id="PTHR33294">
    <property type="entry name" value="AWPM-19-LIKE FAMILY PROTEIN"/>
    <property type="match status" value="1"/>
</dbReference>
<reference evidence="3 4" key="1">
    <citation type="journal article" date="2020" name="Nat. Commun.">
        <title>Genome of Tripterygium wilfordii and identification of cytochrome P450 involved in triptolide biosynthesis.</title>
        <authorList>
            <person name="Tu L."/>
            <person name="Su P."/>
            <person name="Zhang Z."/>
            <person name="Gao L."/>
            <person name="Wang J."/>
            <person name="Hu T."/>
            <person name="Zhou J."/>
            <person name="Zhang Y."/>
            <person name="Zhao Y."/>
            <person name="Liu Y."/>
            <person name="Song Y."/>
            <person name="Tong Y."/>
            <person name="Lu Y."/>
            <person name="Yang J."/>
            <person name="Xu C."/>
            <person name="Jia M."/>
            <person name="Peters R.J."/>
            <person name="Huang L."/>
            <person name="Gao W."/>
        </authorList>
    </citation>
    <scope>NUCLEOTIDE SEQUENCE [LARGE SCALE GENOMIC DNA]</scope>
    <source>
        <strain evidence="4">cv. XIE 37</strain>
        <tissue evidence="3">Leaf</tissue>
    </source>
</reference>
<evidence type="ECO:0000313" key="3">
    <source>
        <dbReference type="EMBL" id="KAF5749913.1"/>
    </source>
</evidence>
<evidence type="ECO:0000256" key="2">
    <source>
        <dbReference type="SAM" id="Phobius"/>
    </source>
</evidence>